<dbReference type="EMBL" id="JAUSVO010000001">
    <property type="protein sequence ID" value="MDQ0436644.1"/>
    <property type="molecule type" value="Genomic_DNA"/>
</dbReference>
<feature type="domain" description="Periplasmic binding protein" evidence="5">
    <location>
        <begin position="30"/>
        <end position="286"/>
    </location>
</feature>
<evidence type="ECO:0000256" key="3">
    <source>
        <dbReference type="ARBA" id="ARBA00022729"/>
    </source>
</evidence>
<gene>
    <name evidence="6" type="ORF">QO014_001014</name>
</gene>
<dbReference type="Pfam" id="PF13407">
    <property type="entry name" value="Peripla_BP_4"/>
    <property type="match status" value="1"/>
</dbReference>
<keyword evidence="7" id="KW-1185">Reference proteome</keyword>
<evidence type="ECO:0000259" key="5">
    <source>
        <dbReference type="Pfam" id="PF13407"/>
    </source>
</evidence>
<dbReference type="Proteomes" id="UP001241603">
    <property type="component" value="Unassembled WGS sequence"/>
</dbReference>
<feature type="chain" id="PRO_5047335851" evidence="4">
    <location>
        <begin position="23"/>
        <end position="315"/>
    </location>
</feature>
<accession>A0ABU0H2V7</accession>
<keyword evidence="3 4" id="KW-0732">Signal</keyword>
<dbReference type="InterPro" id="IPR025997">
    <property type="entry name" value="SBP_2_dom"/>
</dbReference>
<evidence type="ECO:0000256" key="2">
    <source>
        <dbReference type="ARBA" id="ARBA00007639"/>
    </source>
</evidence>
<comment type="subcellular location">
    <subcellularLocation>
        <location evidence="1">Cell envelope</location>
    </subcellularLocation>
</comment>
<evidence type="ECO:0000313" key="7">
    <source>
        <dbReference type="Proteomes" id="UP001241603"/>
    </source>
</evidence>
<dbReference type="PANTHER" id="PTHR46847">
    <property type="entry name" value="D-ALLOSE-BINDING PERIPLASMIC PROTEIN-RELATED"/>
    <property type="match status" value="1"/>
</dbReference>
<comment type="similarity">
    <text evidence="2">Belongs to the bacterial solute-binding protein 2 family.</text>
</comment>
<sequence length="315" mass="32827">MTIRKAAGALALLLTLGAAAQAAEKTILWVQPLRDHPVHKLMQAGFLDECKKLGYTCEIVGNPSASTWDVPATLPLAEAALASKKFDAVAVYTPDPAIYPFIAKLAADGLPVVTWHMVPAEGTVKGLLATTAEDVTEAGTNAGIAMGEKLGGKGTVAVTQSGSNVTENEMAASFKKALNAKYPDIKVLDVQYEGVEPGAARAKAVGILQANPDVTGAFSTTGYGPMTWSGAKRATGRDIVIISMDYTRQNLDLVKSGDVYGLVAQPLYEEGGKAAELAGAAADGQKLAYVNTLPAKVITASDLDPYYKILDSAGQ</sequence>
<organism evidence="6 7">
    <name type="scientific">Kaistia dalseonensis</name>
    <dbReference type="NCBI Taxonomy" id="410840"/>
    <lineage>
        <taxon>Bacteria</taxon>
        <taxon>Pseudomonadati</taxon>
        <taxon>Pseudomonadota</taxon>
        <taxon>Alphaproteobacteria</taxon>
        <taxon>Hyphomicrobiales</taxon>
        <taxon>Kaistiaceae</taxon>
        <taxon>Kaistia</taxon>
    </lineage>
</organism>
<dbReference type="SUPFAM" id="SSF53822">
    <property type="entry name" value="Periplasmic binding protein-like I"/>
    <property type="match status" value="1"/>
</dbReference>
<dbReference type="RefSeq" id="WP_266347537.1">
    <property type="nucleotide sequence ID" value="NZ_JAPKNG010000001.1"/>
</dbReference>
<comment type="caution">
    <text evidence="6">The sequence shown here is derived from an EMBL/GenBank/DDBJ whole genome shotgun (WGS) entry which is preliminary data.</text>
</comment>
<evidence type="ECO:0000256" key="1">
    <source>
        <dbReference type="ARBA" id="ARBA00004196"/>
    </source>
</evidence>
<dbReference type="PANTHER" id="PTHR46847:SF1">
    <property type="entry name" value="D-ALLOSE-BINDING PERIPLASMIC PROTEIN-RELATED"/>
    <property type="match status" value="1"/>
</dbReference>
<feature type="signal peptide" evidence="4">
    <location>
        <begin position="1"/>
        <end position="22"/>
    </location>
</feature>
<reference evidence="6 7" key="1">
    <citation type="submission" date="2023-07" db="EMBL/GenBank/DDBJ databases">
        <title>Genomic Encyclopedia of Type Strains, Phase IV (KMG-IV): sequencing the most valuable type-strain genomes for metagenomic binning, comparative biology and taxonomic classification.</title>
        <authorList>
            <person name="Goeker M."/>
        </authorList>
    </citation>
    <scope>NUCLEOTIDE SEQUENCE [LARGE SCALE GENOMIC DNA]</scope>
    <source>
        <strain evidence="6 7">B6-8</strain>
    </source>
</reference>
<name>A0ABU0H2V7_9HYPH</name>
<proteinExistence type="inferred from homology"/>
<evidence type="ECO:0000313" key="6">
    <source>
        <dbReference type="EMBL" id="MDQ0436644.1"/>
    </source>
</evidence>
<evidence type="ECO:0000256" key="4">
    <source>
        <dbReference type="SAM" id="SignalP"/>
    </source>
</evidence>
<dbReference type="Gene3D" id="3.40.50.2300">
    <property type="match status" value="2"/>
</dbReference>
<dbReference type="InterPro" id="IPR028082">
    <property type="entry name" value="Peripla_BP_I"/>
</dbReference>
<protein>
    <submittedName>
        <fullName evidence="6">Ribose transport system substrate-binding protein</fullName>
    </submittedName>
</protein>